<sequence length="77" mass="8854">MINEKKIVETKNSNAESLTYSFKFKMTNNMNIIIKQTNAAKELLIKSITKLAIIEIPIINLYLTLLKICKPRVKNNT</sequence>
<protein>
    <submittedName>
        <fullName evidence="1">Uncharacterized protein</fullName>
    </submittedName>
</protein>
<dbReference type="Proteomes" id="UP000638462">
    <property type="component" value="Unassembled WGS sequence"/>
</dbReference>
<evidence type="ECO:0000313" key="2">
    <source>
        <dbReference type="Proteomes" id="UP000638462"/>
    </source>
</evidence>
<comment type="caution">
    <text evidence="1">The sequence shown here is derived from an EMBL/GenBank/DDBJ whole genome shotgun (WGS) entry which is preliminary data.</text>
</comment>
<gene>
    <name evidence="1" type="ORF">GCM10008027_14710</name>
</gene>
<evidence type="ECO:0000313" key="1">
    <source>
        <dbReference type="EMBL" id="GGE90900.1"/>
    </source>
</evidence>
<keyword evidence="2" id="KW-1185">Reference proteome</keyword>
<name>A0ABQ1TDB0_9GAMM</name>
<dbReference type="EMBL" id="BMIT01000004">
    <property type="protein sequence ID" value="GGE90900.1"/>
    <property type="molecule type" value="Genomic_DNA"/>
</dbReference>
<accession>A0ABQ1TDB0</accession>
<reference evidence="2" key="1">
    <citation type="journal article" date="2019" name="Int. J. Syst. Evol. Microbiol.">
        <title>The Global Catalogue of Microorganisms (GCM) 10K type strain sequencing project: providing services to taxonomists for standard genome sequencing and annotation.</title>
        <authorList>
            <consortium name="The Broad Institute Genomics Platform"/>
            <consortium name="The Broad Institute Genome Sequencing Center for Infectious Disease"/>
            <person name="Wu L."/>
            <person name="Ma J."/>
        </authorList>
    </citation>
    <scope>NUCLEOTIDE SEQUENCE [LARGE SCALE GENOMIC DNA]</scope>
    <source>
        <strain evidence="2">CGMCC 1.15394</strain>
    </source>
</reference>
<proteinExistence type="predicted"/>
<organism evidence="1 2">
    <name type="scientific">Pseudoalteromonas gelatinilytica</name>
    <dbReference type="NCBI Taxonomy" id="1703256"/>
    <lineage>
        <taxon>Bacteria</taxon>
        <taxon>Pseudomonadati</taxon>
        <taxon>Pseudomonadota</taxon>
        <taxon>Gammaproteobacteria</taxon>
        <taxon>Alteromonadales</taxon>
        <taxon>Pseudoalteromonadaceae</taxon>
        <taxon>Pseudoalteromonas</taxon>
    </lineage>
</organism>